<sequence length="277" mass="31492">MSRTPPTWGCRRRAHSQPSRCKNKTLNKFRIDSNLQRQTSTHQEECVEGDLWVGEHAGEEDEHLEVPDLERQHHRRRGGEPGERGEVVERRPGEARPRRGAPGAPHDVRELPRDEHPPRGAERQGGPREAQAEHPHRRPAERQVEREARRQHGGAGRHDALRLEELLDGEVGGVGEDLRDEAAGEPGGGAGDLRRLAEQEEDALRARVQRRQRDAGRRQQHRRPLQVHPEHLVPPGAVRLPAQRLHRAAHPELDDDDDDTWMPLLPREEAASWTLPS</sequence>
<dbReference type="AlphaFoldDB" id="A0A0P0X712"/>
<dbReference type="Proteomes" id="UP000059680">
    <property type="component" value="Chromosome 7"/>
</dbReference>
<reference evidence="2 3" key="2">
    <citation type="journal article" date="2013" name="Plant Cell Physiol.">
        <title>Rice Annotation Project Database (RAP-DB): an integrative and interactive database for rice genomics.</title>
        <authorList>
            <person name="Sakai H."/>
            <person name="Lee S.S."/>
            <person name="Tanaka T."/>
            <person name="Numa H."/>
            <person name="Kim J."/>
            <person name="Kawahara Y."/>
            <person name="Wakimoto H."/>
            <person name="Yang C.C."/>
            <person name="Iwamoto M."/>
            <person name="Abe T."/>
            <person name="Yamada Y."/>
            <person name="Muto A."/>
            <person name="Inokuchi H."/>
            <person name="Ikemura T."/>
            <person name="Matsumoto T."/>
            <person name="Sasaki T."/>
            <person name="Itoh T."/>
        </authorList>
    </citation>
    <scope>NUCLEOTIDE SEQUENCE [LARGE SCALE GENOMIC DNA]</scope>
    <source>
        <strain evidence="3">cv. Nipponbare</strain>
    </source>
</reference>
<evidence type="ECO:0000313" key="2">
    <source>
        <dbReference type="EMBL" id="BAT01767.1"/>
    </source>
</evidence>
<gene>
    <name evidence="2" type="ordered locus">Os07g0516650</name>
    <name evidence="2" type="ORF">OSNPB_070516650</name>
</gene>
<organism evidence="2 3">
    <name type="scientific">Oryza sativa subsp. japonica</name>
    <name type="common">Rice</name>
    <dbReference type="NCBI Taxonomy" id="39947"/>
    <lineage>
        <taxon>Eukaryota</taxon>
        <taxon>Viridiplantae</taxon>
        <taxon>Streptophyta</taxon>
        <taxon>Embryophyta</taxon>
        <taxon>Tracheophyta</taxon>
        <taxon>Spermatophyta</taxon>
        <taxon>Magnoliopsida</taxon>
        <taxon>Liliopsida</taxon>
        <taxon>Poales</taxon>
        <taxon>Poaceae</taxon>
        <taxon>BOP clade</taxon>
        <taxon>Oryzoideae</taxon>
        <taxon>Oryzeae</taxon>
        <taxon>Oryzinae</taxon>
        <taxon>Oryza</taxon>
        <taxon>Oryza sativa</taxon>
    </lineage>
</organism>
<dbReference type="PaxDb" id="39947-A0A0P0X712"/>
<proteinExistence type="predicted"/>
<feature type="compositionally biased region" description="Basic and acidic residues" evidence="1">
    <location>
        <begin position="78"/>
        <end position="97"/>
    </location>
</feature>
<dbReference type="InParanoid" id="A0A0P0X712"/>
<accession>A0A0P0X712</accession>
<reference evidence="2 3" key="3">
    <citation type="journal article" date="2013" name="Rice">
        <title>Improvement of the Oryza sativa Nipponbare reference genome using next generation sequence and optical map data.</title>
        <authorList>
            <person name="Kawahara Y."/>
            <person name="de la Bastide M."/>
            <person name="Hamilton J.P."/>
            <person name="Kanamori H."/>
            <person name="McCombie W.R."/>
            <person name="Ouyang S."/>
            <person name="Schwartz D.C."/>
            <person name="Tanaka T."/>
            <person name="Wu J."/>
            <person name="Zhou S."/>
            <person name="Childs K.L."/>
            <person name="Davidson R.M."/>
            <person name="Lin H."/>
            <person name="Quesada-Ocampo L."/>
            <person name="Vaillancourt B."/>
            <person name="Sakai H."/>
            <person name="Lee S.S."/>
            <person name="Kim J."/>
            <person name="Numa H."/>
            <person name="Itoh T."/>
            <person name="Buell C.R."/>
            <person name="Matsumoto T."/>
        </authorList>
    </citation>
    <scope>NUCLEOTIDE SEQUENCE [LARGE SCALE GENOMIC DNA]</scope>
    <source>
        <strain evidence="3">cv. Nipponbare</strain>
    </source>
</reference>
<name>A0A0P0X712_ORYSJ</name>
<keyword evidence="3" id="KW-1185">Reference proteome</keyword>
<protein>
    <submittedName>
        <fullName evidence="2">Os07g0516650 protein</fullName>
    </submittedName>
</protein>
<dbReference type="EMBL" id="AP014963">
    <property type="protein sequence ID" value="BAT01767.1"/>
    <property type="molecule type" value="Genomic_DNA"/>
</dbReference>
<feature type="compositionally biased region" description="Basic residues" evidence="1">
    <location>
        <begin position="10"/>
        <end position="27"/>
    </location>
</feature>
<dbReference type="Gramene" id="Os07t0516650-00">
    <property type="protein sequence ID" value="Os07t0516650-00"/>
    <property type="gene ID" value="Os07g0516650"/>
</dbReference>
<reference evidence="3" key="1">
    <citation type="journal article" date="2005" name="Nature">
        <title>The map-based sequence of the rice genome.</title>
        <authorList>
            <consortium name="International rice genome sequencing project (IRGSP)"/>
            <person name="Matsumoto T."/>
            <person name="Wu J."/>
            <person name="Kanamori H."/>
            <person name="Katayose Y."/>
            <person name="Fujisawa M."/>
            <person name="Namiki N."/>
            <person name="Mizuno H."/>
            <person name="Yamamoto K."/>
            <person name="Antonio B.A."/>
            <person name="Baba T."/>
            <person name="Sakata K."/>
            <person name="Nagamura Y."/>
            <person name="Aoki H."/>
            <person name="Arikawa K."/>
            <person name="Arita K."/>
            <person name="Bito T."/>
            <person name="Chiden Y."/>
            <person name="Fujitsuka N."/>
            <person name="Fukunaka R."/>
            <person name="Hamada M."/>
            <person name="Harada C."/>
            <person name="Hayashi A."/>
            <person name="Hijishita S."/>
            <person name="Honda M."/>
            <person name="Hosokawa S."/>
            <person name="Ichikawa Y."/>
            <person name="Idonuma A."/>
            <person name="Iijima M."/>
            <person name="Ikeda M."/>
            <person name="Ikeno M."/>
            <person name="Ito K."/>
            <person name="Ito S."/>
            <person name="Ito T."/>
            <person name="Ito Y."/>
            <person name="Ito Y."/>
            <person name="Iwabuchi A."/>
            <person name="Kamiya K."/>
            <person name="Karasawa W."/>
            <person name="Kurita K."/>
            <person name="Katagiri S."/>
            <person name="Kikuta A."/>
            <person name="Kobayashi H."/>
            <person name="Kobayashi N."/>
            <person name="Machita K."/>
            <person name="Maehara T."/>
            <person name="Masukawa M."/>
            <person name="Mizubayashi T."/>
            <person name="Mukai Y."/>
            <person name="Nagasaki H."/>
            <person name="Nagata Y."/>
            <person name="Naito S."/>
            <person name="Nakashima M."/>
            <person name="Nakama Y."/>
            <person name="Nakamichi Y."/>
            <person name="Nakamura M."/>
            <person name="Meguro A."/>
            <person name="Negishi M."/>
            <person name="Ohta I."/>
            <person name="Ohta T."/>
            <person name="Okamoto M."/>
            <person name="Ono N."/>
            <person name="Saji S."/>
            <person name="Sakaguchi M."/>
            <person name="Sakai K."/>
            <person name="Shibata M."/>
            <person name="Shimokawa T."/>
            <person name="Song J."/>
            <person name="Takazaki Y."/>
            <person name="Terasawa K."/>
            <person name="Tsugane M."/>
            <person name="Tsuji K."/>
            <person name="Ueda S."/>
            <person name="Waki K."/>
            <person name="Yamagata H."/>
            <person name="Yamamoto M."/>
            <person name="Yamamoto S."/>
            <person name="Yamane H."/>
            <person name="Yoshiki S."/>
            <person name="Yoshihara R."/>
            <person name="Yukawa K."/>
            <person name="Zhong H."/>
            <person name="Yano M."/>
            <person name="Yuan Q."/>
            <person name="Ouyang S."/>
            <person name="Liu J."/>
            <person name="Jones K.M."/>
            <person name="Gansberger K."/>
            <person name="Moffat K."/>
            <person name="Hill J."/>
            <person name="Bera J."/>
            <person name="Fadrosh D."/>
            <person name="Jin S."/>
            <person name="Johri S."/>
            <person name="Kim M."/>
            <person name="Overton L."/>
            <person name="Reardon M."/>
            <person name="Tsitrin T."/>
            <person name="Vuong H."/>
            <person name="Weaver B."/>
            <person name="Ciecko A."/>
            <person name="Tallon L."/>
            <person name="Jackson J."/>
            <person name="Pai G."/>
            <person name="Aken S.V."/>
            <person name="Utterback T."/>
            <person name="Reidmuller S."/>
            <person name="Feldblyum T."/>
            <person name="Hsiao J."/>
            <person name="Zismann V."/>
            <person name="Iobst S."/>
            <person name="de Vazeille A.R."/>
            <person name="Buell C.R."/>
            <person name="Ying K."/>
            <person name="Li Y."/>
            <person name="Lu T."/>
            <person name="Huang Y."/>
            <person name="Zhao Q."/>
            <person name="Feng Q."/>
            <person name="Zhang L."/>
            <person name="Zhu J."/>
            <person name="Weng Q."/>
            <person name="Mu J."/>
            <person name="Lu Y."/>
            <person name="Fan D."/>
            <person name="Liu Y."/>
            <person name="Guan J."/>
            <person name="Zhang Y."/>
            <person name="Yu S."/>
            <person name="Liu X."/>
            <person name="Zhang Y."/>
            <person name="Hong G."/>
            <person name="Han B."/>
            <person name="Choisne N."/>
            <person name="Demange N."/>
            <person name="Orjeda G."/>
            <person name="Samain S."/>
            <person name="Cattolico L."/>
            <person name="Pelletier E."/>
            <person name="Couloux A."/>
            <person name="Segurens B."/>
            <person name="Wincker P."/>
            <person name="D'Hont A."/>
            <person name="Scarpelli C."/>
            <person name="Weissenbach J."/>
            <person name="Salanoubat M."/>
            <person name="Quetier F."/>
            <person name="Yu Y."/>
            <person name="Kim H.R."/>
            <person name="Rambo T."/>
            <person name="Currie J."/>
            <person name="Collura K."/>
            <person name="Luo M."/>
            <person name="Yang T."/>
            <person name="Ammiraju J.S.S."/>
            <person name="Engler F."/>
            <person name="Soderlund C."/>
            <person name="Wing R.A."/>
            <person name="Palmer L.E."/>
            <person name="de la Bastide M."/>
            <person name="Spiegel L."/>
            <person name="Nascimento L."/>
            <person name="Zutavern T."/>
            <person name="O'Shaughnessy A."/>
            <person name="Dike S."/>
            <person name="Dedhia N."/>
            <person name="Preston R."/>
            <person name="Balija V."/>
            <person name="McCombie W.R."/>
            <person name="Chow T."/>
            <person name="Chen H."/>
            <person name="Chung M."/>
            <person name="Chen C."/>
            <person name="Shaw J."/>
            <person name="Wu H."/>
            <person name="Hsiao K."/>
            <person name="Chao Y."/>
            <person name="Chu M."/>
            <person name="Cheng C."/>
            <person name="Hour A."/>
            <person name="Lee P."/>
            <person name="Lin S."/>
            <person name="Lin Y."/>
            <person name="Liou J."/>
            <person name="Liu S."/>
            <person name="Hsing Y."/>
            <person name="Raghuvanshi S."/>
            <person name="Mohanty A."/>
            <person name="Bharti A.K."/>
            <person name="Gaur A."/>
            <person name="Gupta V."/>
            <person name="Kumar D."/>
            <person name="Ravi V."/>
            <person name="Vij S."/>
            <person name="Kapur A."/>
            <person name="Khurana P."/>
            <person name="Khurana P."/>
            <person name="Khurana J.P."/>
            <person name="Tyagi A.K."/>
            <person name="Gaikwad K."/>
            <person name="Singh A."/>
            <person name="Dalal V."/>
            <person name="Srivastava S."/>
            <person name="Dixit A."/>
            <person name="Pal A.K."/>
            <person name="Ghazi I.A."/>
            <person name="Yadav M."/>
            <person name="Pandit A."/>
            <person name="Bhargava A."/>
            <person name="Sureshbabu K."/>
            <person name="Batra K."/>
            <person name="Sharma T.R."/>
            <person name="Mohapatra T."/>
            <person name="Singh N.K."/>
            <person name="Messing J."/>
            <person name="Nelson A.B."/>
            <person name="Fuks G."/>
            <person name="Kavchok S."/>
            <person name="Keizer G."/>
            <person name="Linton E."/>
            <person name="Llaca V."/>
            <person name="Song R."/>
            <person name="Tanyolac B."/>
            <person name="Young S."/>
            <person name="Ho-Il K."/>
            <person name="Hahn J.H."/>
            <person name="Sangsakoo G."/>
            <person name="Vanavichit A."/>
            <person name="de Mattos Luiz.A.T."/>
            <person name="Zimmer P.D."/>
            <person name="Malone G."/>
            <person name="Dellagostin O."/>
            <person name="de Oliveira A.C."/>
            <person name="Bevan M."/>
            <person name="Bancroft I."/>
            <person name="Minx P."/>
            <person name="Cordum H."/>
            <person name="Wilson R."/>
            <person name="Cheng Z."/>
            <person name="Jin W."/>
            <person name="Jiang J."/>
            <person name="Leong S.A."/>
            <person name="Iwama H."/>
            <person name="Gojobori T."/>
            <person name="Itoh T."/>
            <person name="Niimura Y."/>
            <person name="Fujii Y."/>
            <person name="Habara T."/>
            <person name="Sakai H."/>
            <person name="Sato Y."/>
            <person name="Wilson G."/>
            <person name="Kumar K."/>
            <person name="McCouch S."/>
            <person name="Juretic N."/>
            <person name="Hoen D."/>
            <person name="Wright S."/>
            <person name="Bruskiewich R."/>
            <person name="Bureau T."/>
            <person name="Miyao A."/>
            <person name="Hirochika H."/>
            <person name="Nishikawa T."/>
            <person name="Kadowaki K."/>
            <person name="Sugiura M."/>
            <person name="Burr B."/>
            <person name="Sasaki T."/>
        </authorList>
    </citation>
    <scope>NUCLEOTIDE SEQUENCE [LARGE SCALE GENOMIC DNA]</scope>
    <source>
        <strain evidence="3">cv. Nipponbare</strain>
    </source>
</reference>
<dbReference type="FunCoup" id="A0A0P0X712">
    <property type="interactions" value="2"/>
</dbReference>
<feature type="compositionally biased region" description="Basic and acidic residues" evidence="1">
    <location>
        <begin position="106"/>
        <end position="165"/>
    </location>
</feature>
<feature type="compositionally biased region" description="Basic and acidic residues" evidence="1">
    <location>
        <begin position="192"/>
        <end position="217"/>
    </location>
</feature>
<evidence type="ECO:0000313" key="3">
    <source>
        <dbReference type="Proteomes" id="UP000059680"/>
    </source>
</evidence>
<evidence type="ECO:0000256" key="1">
    <source>
        <dbReference type="SAM" id="MobiDB-lite"/>
    </source>
</evidence>
<feature type="region of interest" description="Disordered" evidence="1">
    <location>
        <begin position="1"/>
        <end position="277"/>
    </location>
</feature>